<dbReference type="EMBL" id="JAGKQQ010000001">
    <property type="protein sequence ID" value="MBP3958416.1"/>
    <property type="molecule type" value="Genomic_DNA"/>
</dbReference>
<comment type="caution">
    <text evidence="8">The sequence shown here is derived from an EMBL/GenBank/DDBJ whole genome shotgun (WGS) entry which is preliminary data.</text>
</comment>
<dbReference type="InterPro" id="IPR013762">
    <property type="entry name" value="Integrase-like_cat_sf"/>
</dbReference>
<feature type="region of interest" description="Disordered" evidence="5">
    <location>
        <begin position="1"/>
        <end position="24"/>
    </location>
</feature>
<dbReference type="Pfam" id="PF00589">
    <property type="entry name" value="Phage_integrase"/>
    <property type="match status" value="1"/>
</dbReference>
<sequence>MSEANSTPDAPGGKSPKPNKPYPDFPLFPHVTNRWAKKIRGKLHYFGPWRDPDGALKRYLEQKVALHSGRKPREDTSGFTVKDLANQFLNAKQNLVNSGELAQRSWDDYKAACALCVDHFGKNRIVADLGPDDFAELRATMAEKWGPVTLGNVIQRIRVAFKFASDNDLIDRPVRYGQAFKRPSRKVVRVDRAKKGPKLFAPAVIHQLLAVASKPMRAMILLGINGGLGNSDCGRLPQSAVNLETGLIDFPRPKTGIPRRCALWPETVAALRDALAVRPNPKDESDTDLVFITKYGLPWAKDSADQTLAKEFGKLLRSLKLGGRTGLGFYTLRHTFRTVADEAKDQPAVDYVMGHESGHMSSHYRETISDERLRAVSDFVRKWVLGPDVVAA</sequence>
<evidence type="ECO:0000256" key="1">
    <source>
        <dbReference type="ARBA" id="ARBA00022908"/>
    </source>
</evidence>
<dbReference type="Gene3D" id="1.10.150.130">
    <property type="match status" value="1"/>
</dbReference>
<accession>A0ABS5BXF2</accession>
<dbReference type="InterPro" id="IPR010998">
    <property type="entry name" value="Integrase_recombinase_N"/>
</dbReference>
<keyword evidence="1" id="KW-0229">DNA integration</keyword>
<dbReference type="InterPro" id="IPR011010">
    <property type="entry name" value="DNA_brk_join_enz"/>
</dbReference>
<keyword evidence="9" id="KW-1185">Reference proteome</keyword>
<dbReference type="InterPro" id="IPR002104">
    <property type="entry name" value="Integrase_catalytic"/>
</dbReference>
<dbReference type="PROSITE" id="PS51900">
    <property type="entry name" value="CB"/>
    <property type="match status" value="1"/>
</dbReference>
<dbReference type="Proteomes" id="UP000676565">
    <property type="component" value="Unassembled WGS sequence"/>
</dbReference>
<name>A0ABS5BXF2_9BACT</name>
<dbReference type="InterPro" id="IPR044068">
    <property type="entry name" value="CB"/>
</dbReference>
<dbReference type="RefSeq" id="WP_210658388.1">
    <property type="nucleotide sequence ID" value="NZ_JAGKQQ010000001.1"/>
</dbReference>
<protein>
    <submittedName>
        <fullName evidence="8">Tyrosine-type recombinase/integrase</fullName>
    </submittedName>
</protein>
<evidence type="ECO:0000256" key="4">
    <source>
        <dbReference type="PROSITE-ProRule" id="PRU01248"/>
    </source>
</evidence>
<keyword evidence="2 4" id="KW-0238">DNA-binding</keyword>
<evidence type="ECO:0000259" key="6">
    <source>
        <dbReference type="PROSITE" id="PS51898"/>
    </source>
</evidence>
<evidence type="ECO:0000256" key="2">
    <source>
        <dbReference type="ARBA" id="ARBA00023125"/>
    </source>
</evidence>
<evidence type="ECO:0000256" key="3">
    <source>
        <dbReference type="ARBA" id="ARBA00023172"/>
    </source>
</evidence>
<evidence type="ECO:0000313" key="9">
    <source>
        <dbReference type="Proteomes" id="UP000676565"/>
    </source>
</evidence>
<dbReference type="PROSITE" id="PS51898">
    <property type="entry name" value="TYR_RECOMBINASE"/>
    <property type="match status" value="1"/>
</dbReference>
<evidence type="ECO:0000259" key="7">
    <source>
        <dbReference type="PROSITE" id="PS51900"/>
    </source>
</evidence>
<dbReference type="Gene3D" id="1.10.443.10">
    <property type="entry name" value="Intergrase catalytic core"/>
    <property type="match status" value="1"/>
</dbReference>
<organism evidence="8 9">
    <name type="scientific">Gemmata palustris</name>
    <dbReference type="NCBI Taxonomy" id="2822762"/>
    <lineage>
        <taxon>Bacteria</taxon>
        <taxon>Pseudomonadati</taxon>
        <taxon>Planctomycetota</taxon>
        <taxon>Planctomycetia</taxon>
        <taxon>Gemmatales</taxon>
        <taxon>Gemmataceae</taxon>
        <taxon>Gemmata</taxon>
    </lineage>
</organism>
<dbReference type="SUPFAM" id="SSF56349">
    <property type="entry name" value="DNA breaking-rejoining enzymes"/>
    <property type="match status" value="1"/>
</dbReference>
<evidence type="ECO:0000313" key="8">
    <source>
        <dbReference type="EMBL" id="MBP3958416.1"/>
    </source>
</evidence>
<evidence type="ECO:0000256" key="5">
    <source>
        <dbReference type="SAM" id="MobiDB-lite"/>
    </source>
</evidence>
<reference evidence="8 9" key="1">
    <citation type="submission" date="2021-04" db="EMBL/GenBank/DDBJ databases">
        <authorList>
            <person name="Ivanova A."/>
        </authorList>
    </citation>
    <scope>NUCLEOTIDE SEQUENCE [LARGE SCALE GENOMIC DNA]</scope>
    <source>
        <strain evidence="8 9">G18</strain>
    </source>
</reference>
<gene>
    <name evidence="8" type="ORF">J8F10_24470</name>
</gene>
<keyword evidence="3" id="KW-0233">DNA recombination</keyword>
<feature type="domain" description="Tyr recombinase" evidence="6">
    <location>
        <begin position="195"/>
        <end position="378"/>
    </location>
</feature>
<proteinExistence type="predicted"/>
<feature type="domain" description="Core-binding (CB)" evidence="7">
    <location>
        <begin position="79"/>
        <end position="165"/>
    </location>
</feature>